<gene>
    <name evidence="1" type="ORF">VKT23_016967</name>
</gene>
<proteinExistence type="predicted"/>
<accession>A0ABR1IWC9</accession>
<evidence type="ECO:0000313" key="2">
    <source>
        <dbReference type="Proteomes" id="UP001498398"/>
    </source>
</evidence>
<keyword evidence="2" id="KW-1185">Reference proteome</keyword>
<dbReference type="EMBL" id="JBANRG010000067">
    <property type="protein sequence ID" value="KAK7440619.1"/>
    <property type="molecule type" value="Genomic_DNA"/>
</dbReference>
<dbReference type="Proteomes" id="UP001498398">
    <property type="component" value="Unassembled WGS sequence"/>
</dbReference>
<name>A0ABR1IWC9_9AGAR</name>
<comment type="caution">
    <text evidence="1">The sequence shown here is derived from an EMBL/GenBank/DDBJ whole genome shotgun (WGS) entry which is preliminary data.</text>
</comment>
<sequence>MTWRDHQAFLIARLVPHGSKTGQAYYRCIGVHNHLHCYGALPLTAVHRFITLLKNPNNADIVRDEIRRVQSVYGRMGEEPRVPLMPCPYVLLLLSMAWNMDLEPMTAYASGSRFEIGVLDPDMGSFDYDNDDGITIIDVTDPSDPGYCFVFESDGPGIPLDAKGYISISQYHDIASLLEDARNEIEVDLSTQVTESVANLDDVRLLTSGELAEVWPDEYLASTEDNSSDSNVTGSGAALAANFHRDWQSQTIPSLVNLTLPAAVEYALVINDTEQLEEMVWMPGKADLMKKTLIIKNPLPDGGLSLVVKILAQELQSTSRFILDLSMFPFLSSDQVGFLIETLSSTSPNVKSLNLSGNHNISIQTVTKVLNSLPYLVRLVLLDTSIADNQLLELMLTSPKLFYNLYDLVHPAFLRAVGPDQMVEETLHPAYRHGFTFVVIDAGIESCASMPIFHPEKLLQTLVRHISILKESDRYFNSLYIKSVGPISAMSTGASMGSQPGTDTGQDVPIILVDKGPGKDGWNSRSVVCVPRTESMECFFGVGWMFLLKAKRFHSAVNPLAYGFVKVDRDALEERVKEKKLRPEDLSGSENTHKRYDLLLSGLYKIYDVKGFLKEMEREGRPIPSEKSDIIAAFEHPEVTLVSDRDMKLISIRSLGYAYKKVLNDIFL</sequence>
<reference evidence="1 2" key="1">
    <citation type="submission" date="2024-01" db="EMBL/GenBank/DDBJ databases">
        <title>A draft genome for the cacao thread blight pathogen Marasmiellus scandens.</title>
        <authorList>
            <person name="Baruah I.K."/>
            <person name="Leung J."/>
            <person name="Bukari Y."/>
            <person name="Amoako-Attah I."/>
            <person name="Meinhardt L.W."/>
            <person name="Bailey B.A."/>
            <person name="Cohen S.P."/>
        </authorList>
    </citation>
    <scope>NUCLEOTIDE SEQUENCE [LARGE SCALE GENOMIC DNA]</scope>
    <source>
        <strain evidence="1 2">GH-19</strain>
    </source>
</reference>
<protein>
    <submittedName>
        <fullName evidence="1">Uncharacterized protein</fullName>
    </submittedName>
</protein>
<evidence type="ECO:0000313" key="1">
    <source>
        <dbReference type="EMBL" id="KAK7440619.1"/>
    </source>
</evidence>
<organism evidence="1 2">
    <name type="scientific">Marasmiellus scandens</name>
    <dbReference type="NCBI Taxonomy" id="2682957"/>
    <lineage>
        <taxon>Eukaryota</taxon>
        <taxon>Fungi</taxon>
        <taxon>Dikarya</taxon>
        <taxon>Basidiomycota</taxon>
        <taxon>Agaricomycotina</taxon>
        <taxon>Agaricomycetes</taxon>
        <taxon>Agaricomycetidae</taxon>
        <taxon>Agaricales</taxon>
        <taxon>Marasmiineae</taxon>
        <taxon>Omphalotaceae</taxon>
        <taxon>Marasmiellus</taxon>
    </lineage>
</organism>
<dbReference type="SUPFAM" id="SSF52047">
    <property type="entry name" value="RNI-like"/>
    <property type="match status" value="1"/>
</dbReference>